<feature type="transmembrane region" description="Helical" evidence="7">
    <location>
        <begin position="12"/>
        <end position="28"/>
    </location>
</feature>
<comment type="caution">
    <text evidence="8">The sequence shown here is derived from an EMBL/GenBank/DDBJ whole genome shotgun (WGS) entry which is preliminary data.</text>
</comment>
<evidence type="ECO:0000256" key="2">
    <source>
        <dbReference type="ARBA" id="ARBA00009773"/>
    </source>
</evidence>
<dbReference type="PANTHER" id="PTHR21716:SF62">
    <property type="entry name" value="TRANSPORT PROTEIN YDBI-RELATED"/>
    <property type="match status" value="1"/>
</dbReference>
<feature type="transmembrane region" description="Helical" evidence="7">
    <location>
        <begin position="34"/>
        <end position="51"/>
    </location>
</feature>
<evidence type="ECO:0000313" key="9">
    <source>
        <dbReference type="Proteomes" id="UP001165652"/>
    </source>
</evidence>
<name>A0ABT5J8C7_RHOTP</name>
<feature type="transmembrane region" description="Helical" evidence="7">
    <location>
        <begin position="63"/>
        <end position="89"/>
    </location>
</feature>
<reference evidence="8" key="1">
    <citation type="journal article" date="2023" name="Microbiol Resour">
        <title>Genome Sequences of Rhodoplanes serenus and Two Thermotolerant Strains, Rhodoplanes tepidamans and 'Rhodoplanes cryptolactis,' Further Refine the Genus.</title>
        <authorList>
            <person name="Rayyan A.A."/>
            <person name="Kyndt J.A."/>
        </authorList>
    </citation>
    <scope>NUCLEOTIDE SEQUENCE</scope>
    <source>
        <strain evidence="8">DSM 9987</strain>
    </source>
</reference>
<organism evidence="8 9">
    <name type="scientific">Rhodoplanes tepidamans</name>
    <name type="common">Rhodoplanes cryptolactis</name>
    <dbReference type="NCBI Taxonomy" id="200616"/>
    <lineage>
        <taxon>Bacteria</taxon>
        <taxon>Pseudomonadati</taxon>
        <taxon>Pseudomonadota</taxon>
        <taxon>Alphaproteobacteria</taxon>
        <taxon>Hyphomicrobiales</taxon>
        <taxon>Nitrobacteraceae</taxon>
        <taxon>Rhodoplanes</taxon>
    </lineage>
</organism>
<feature type="transmembrane region" description="Helical" evidence="7">
    <location>
        <begin position="225"/>
        <end position="247"/>
    </location>
</feature>
<gene>
    <name evidence="8" type="ORF">PQJ73_09140</name>
</gene>
<feature type="region of interest" description="Disordered" evidence="6">
    <location>
        <begin position="336"/>
        <end position="358"/>
    </location>
</feature>
<sequence>MPISSTDRSFSAKLLLTVVTVLVLLVAWQLADLLLLVFAAVLGAILFRALADLLAGPTGLSPALSLLLAILLIAAGLVLVVVFFGAAILQNVETLTEQLPSAWRAVRDRVDGVGWVQTAIDRGTDSLLSGGLVSRIGGALGLAAGAVTNLVLVVFGALYIASQPGLYRSGTLRLVPPRQRDRVDRTLCRCGDALRGWLVGQVIAMVGVGVVTTAGLWALGVPSALALGLFAGIAEFVPIVGPIAAAIPALIIALSVDPTLALWVLGLFVVIQQIEGNVLQPLIQREMVSVPPALLLFAVVGFGILFGATGVLFAAPLTVVAYVAARELYVRTIEAEPPGDAGEPAAARPRPDSVTASR</sequence>
<evidence type="ECO:0000256" key="7">
    <source>
        <dbReference type="SAM" id="Phobius"/>
    </source>
</evidence>
<keyword evidence="4 7" id="KW-1133">Transmembrane helix</keyword>
<dbReference type="PANTHER" id="PTHR21716">
    <property type="entry name" value="TRANSMEMBRANE PROTEIN"/>
    <property type="match status" value="1"/>
</dbReference>
<comment type="similarity">
    <text evidence="2">Belongs to the autoinducer-2 exporter (AI-2E) (TC 2.A.86) family.</text>
</comment>
<keyword evidence="5 7" id="KW-0472">Membrane</keyword>
<dbReference type="Pfam" id="PF01594">
    <property type="entry name" value="AI-2E_transport"/>
    <property type="match status" value="1"/>
</dbReference>
<protein>
    <submittedName>
        <fullName evidence="8">AI-2E family transporter</fullName>
    </submittedName>
</protein>
<evidence type="ECO:0000256" key="1">
    <source>
        <dbReference type="ARBA" id="ARBA00004141"/>
    </source>
</evidence>
<keyword evidence="3 7" id="KW-0812">Transmembrane</keyword>
<feature type="transmembrane region" description="Helical" evidence="7">
    <location>
        <begin position="197"/>
        <end position="219"/>
    </location>
</feature>
<evidence type="ECO:0000256" key="6">
    <source>
        <dbReference type="SAM" id="MobiDB-lite"/>
    </source>
</evidence>
<accession>A0ABT5J8C7</accession>
<evidence type="ECO:0000256" key="3">
    <source>
        <dbReference type="ARBA" id="ARBA00022692"/>
    </source>
</evidence>
<evidence type="ECO:0000256" key="5">
    <source>
        <dbReference type="ARBA" id="ARBA00023136"/>
    </source>
</evidence>
<feature type="transmembrane region" description="Helical" evidence="7">
    <location>
        <begin position="254"/>
        <end position="274"/>
    </location>
</feature>
<reference evidence="8" key="2">
    <citation type="submission" date="2023-02" db="EMBL/GenBank/DDBJ databases">
        <authorList>
            <person name="Rayyan A."/>
            <person name="Meyer T."/>
            <person name="Kyndt J.A."/>
        </authorList>
    </citation>
    <scope>NUCLEOTIDE SEQUENCE</scope>
    <source>
        <strain evidence="8">DSM 9987</strain>
    </source>
</reference>
<proteinExistence type="inferred from homology"/>
<feature type="compositionally biased region" description="Low complexity" evidence="6">
    <location>
        <begin position="336"/>
        <end position="348"/>
    </location>
</feature>
<keyword evidence="9" id="KW-1185">Reference proteome</keyword>
<evidence type="ECO:0000256" key="4">
    <source>
        <dbReference type="ARBA" id="ARBA00022989"/>
    </source>
</evidence>
<feature type="transmembrane region" description="Helical" evidence="7">
    <location>
        <begin position="294"/>
        <end position="324"/>
    </location>
</feature>
<dbReference type="EMBL" id="JAQQLI010000011">
    <property type="protein sequence ID" value="MDC7785843.1"/>
    <property type="molecule type" value="Genomic_DNA"/>
</dbReference>
<dbReference type="Proteomes" id="UP001165652">
    <property type="component" value="Unassembled WGS sequence"/>
</dbReference>
<dbReference type="RefSeq" id="WP_272776690.1">
    <property type="nucleotide sequence ID" value="NZ_JAQQLI010000011.1"/>
</dbReference>
<feature type="transmembrane region" description="Helical" evidence="7">
    <location>
        <begin position="136"/>
        <end position="161"/>
    </location>
</feature>
<comment type="subcellular location">
    <subcellularLocation>
        <location evidence="1">Membrane</location>
        <topology evidence="1">Multi-pass membrane protein</topology>
    </subcellularLocation>
</comment>
<dbReference type="InterPro" id="IPR002549">
    <property type="entry name" value="AI-2E-like"/>
</dbReference>
<evidence type="ECO:0000313" key="8">
    <source>
        <dbReference type="EMBL" id="MDC7785843.1"/>
    </source>
</evidence>